<evidence type="ECO:0000313" key="4">
    <source>
        <dbReference type="Proteomes" id="UP000177126"/>
    </source>
</evidence>
<feature type="domain" description="GIY-YIG" evidence="2">
    <location>
        <begin position="1"/>
        <end position="75"/>
    </location>
</feature>
<dbReference type="Proteomes" id="UP000177126">
    <property type="component" value="Unassembled WGS sequence"/>
</dbReference>
<dbReference type="PROSITE" id="PS50164">
    <property type="entry name" value="GIY_YIG"/>
    <property type="match status" value="1"/>
</dbReference>
<proteinExistence type="inferred from homology"/>
<dbReference type="Pfam" id="PF01541">
    <property type="entry name" value="GIY-YIG"/>
    <property type="match status" value="1"/>
</dbReference>
<name>A0A1G2FX90_9BACT</name>
<dbReference type="PANTHER" id="PTHR34477">
    <property type="entry name" value="UPF0213 PROTEIN YHBQ"/>
    <property type="match status" value="1"/>
</dbReference>
<gene>
    <name evidence="3" type="ORF">A3B04_02735</name>
</gene>
<evidence type="ECO:0000256" key="1">
    <source>
        <dbReference type="ARBA" id="ARBA00007435"/>
    </source>
</evidence>
<comment type="similarity">
    <text evidence="1">Belongs to the UPF0213 family.</text>
</comment>
<dbReference type="SUPFAM" id="SSF82771">
    <property type="entry name" value="GIY-YIG endonuclease"/>
    <property type="match status" value="1"/>
</dbReference>
<dbReference type="AlphaFoldDB" id="A0A1G2FX90"/>
<comment type="caution">
    <text evidence="3">The sequence shown here is derived from an EMBL/GenBank/DDBJ whole genome shotgun (WGS) entry which is preliminary data.</text>
</comment>
<dbReference type="Gene3D" id="3.40.1440.10">
    <property type="entry name" value="GIY-YIG endonuclease"/>
    <property type="match status" value="1"/>
</dbReference>
<sequence>MYGVYILRSIKDKGLYVGYSGNIKERYAEHQKGQVEATRDRRPLELIYCELYKNRKDAIRREKFFKSGWGRNYIKKILQDALKEK</sequence>
<dbReference type="InterPro" id="IPR050190">
    <property type="entry name" value="UPF0213_domain"/>
</dbReference>
<dbReference type="InterPro" id="IPR035901">
    <property type="entry name" value="GIY-YIG_endonuc_sf"/>
</dbReference>
<dbReference type="PANTHER" id="PTHR34477:SF1">
    <property type="entry name" value="UPF0213 PROTEIN YHBQ"/>
    <property type="match status" value="1"/>
</dbReference>
<organism evidence="3 4">
    <name type="scientific">Candidatus Portnoybacteria bacterium RIFCSPLOWO2_02_FULL_39_11</name>
    <dbReference type="NCBI Taxonomy" id="1802001"/>
    <lineage>
        <taxon>Bacteria</taxon>
        <taxon>Candidatus Portnoyibacteriota</taxon>
    </lineage>
</organism>
<dbReference type="InterPro" id="IPR000305">
    <property type="entry name" value="GIY-YIG_endonuc"/>
</dbReference>
<protein>
    <recommendedName>
        <fullName evidence="2">GIY-YIG domain-containing protein</fullName>
    </recommendedName>
</protein>
<accession>A0A1G2FX90</accession>
<evidence type="ECO:0000259" key="2">
    <source>
        <dbReference type="PROSITE" id="PS50164"/>
    </source>
</evidence>
<evidence type="ECO:0000313" key="3">
    <source>
        <dbReference type="EMBL" id="OGZ42228.1"/>
    </source>
</evidence>
<reference evidence="3 4" key="1">
    <citation type="journal article" date="2016" name="Nat. Commun.">
        <title>Thousands of microbial genomes shed light on interconnected biogeochemical processes in an aquifer system.</title>
        <authorList>
            <person name="Anantharaman K."/>
            <person name="Brown C.T."/>
            <person name="Hug L.A."/>
            <person name="Sharon I."/>
            <person name="Castelle C.J."/>
            <person name="Probst A.J."/>
            <person name="Thomas B.C."/>
            <person name="Singh A."/>
            <person name="Wilkins M.J."/>
            <person name="Karaoz U."/>
            <person name="Brodie E.L."/>
            <person name="Williams K.H."/>
            <person name="Hubbard S.S."/>
            <person name="Banfield J.F."/>
        </authorList>
    </citation>
    <scope>NUCLEOTIDE SEQUENCE [LARGE SCALE GENOMIC DNA]</scope>
</reference>
<dbReference type="EMBL" id="MHNF01000002">
    <property type="protein sequence ID" value="OGZ42228.1"/>
    <property type="molecule type" value="Genomic_DNA"/>
</dbReference>